<comment type="caution">
    <text evidence="5">The sequence shown here is derived from an EMBL/GenBank/DDBJ whole genome shotgun (WGS) entry which is preliminary data.</text>
</comment>
<feature type="coiled-coil region" evidence="3">
    <location>
        <begin position="526"/>
        <end position="553"/>
    </location>
</feature>
<keyword evidence="1" id="KW-0547">Nucleotide-binding</keyword>
<dbReference type="InterPro" id="IPR020845">
    <property type="entry name" value="AMP-binding_CS"/>
</dbReference>
<dbReference type="Pfam" id="PF00501">
    <property type="entry name" value="AMP-binding"/>
    <property type="match status" value="1"/>
</dbReference>
<dbReference type="Proteomes" id="UP001630969">
    <property type="component" value="Unassembled WGS sequence"/>
</dbReference>
<dbReference type="PANTHER" id="PTHR43272:SF33">
    <property type="entry name" value="AMP-BINDING DOMAIN-CONTAINING PROTEIN-RELATED"/>
    <property type="match status" value="1"/>
</dbReference>
<reference evidence="5 6" key="1">
    <citation type="submission" date="2024-09" db="EMBL/GenBank/DDBJ databases">
        <title>Aeromonas strains Genome sequencing and assembly.</title>
        <authorList>
            <person name="Hu X."/>
            <person name="Tang B."/>
        </authorList>
    </citation>
    <scope>NUCLEOTIDE SEQUENCE [LARGE SCALE GENOMIC DNA]</scope>
    <source>
        <strain evidence="5 6">NB23SCDHY001</strain>
    </source>
</reference>
<dbReference type="CDD" id="cd05907">
    <property type="entry name" value="VL_LC_FACS_like"/>
    <property type="match status" value="1"/>
</dbReference>
<evidence type="ECO:0000259" key="4">
    <source>
        <dbReference type="Pfam" id="PF00501"/>
    </source>
</evidence>
<dbReference type="Gene3D" id="3.40.50.12780">
    <property type="entry name" value="N-terminal domain of ligase-like"/>
    <property type="match status" value="1"/>
</dbReference>
<dbReference type="PANTHER" id="PTHR43272">
    <property type="entry name" value="LONG-CHAIN-FATTY-ACID--COA LIGASE"/>
    <property type="match status" value="1"/>
</dbReference>
<evidence type="ECO:0000256" key="1">
    <source>
        <dbReference type="ARBA" id="ARBA00022741"/>
    </source>
</evidence>
<protein>
    <submittedName>
        <fullName evidence="5">Long-chain fatty acid--CoA ligase</fullName>
    </submittedName>
</protein>
<dbReference type="Pfam" id="PF23562">
    <property type="entry name" value="AMP-binding_C_3"/>
    <property type="match status" value="1"/>
</dbReference>
<feature type="domain" description="AMP-dependent synthetase/ligase" evidence="4">
    <location>
        <begin position="11"/>
        <end position="422"/>
    </location>
</feature>
<sequence length="596" mass="67488">MSQLHLVHLLRERIARLGNKAALRVQQDGQWRAIGWRTLGQAMDYCAQALIRAGHQPTEMVGLYARNMPEWTQADLGILAARGVSVPIYPTSTLDQLRYIVKDAGIRLLFVGEQPQFDQALHLLKAGEINQIVTLDCTVDLRGCEQASHFQSFLVSGNHLPSEQALREREQQYRMDDLLTLIYTSGTTGEPKGVMLDFANMAACFEMHDRRLDLDEQDVSLCMLPLSHVFERAWSYYVLYCGAENVYIRDPQQVMEVIGEVKPTVMCAVPRLYEKAYALIQAKVAKAPPLRRALFGWATRVGSQMVATRQAGERPSPLLSGQIWLAERLVFRKLRERFGGRTRFLPVAGARLADDVNLFFQAMGFNLQYGYGMTETTATVCCYDDARFKLGSIGTVMDGIEVKLGEHNELLVRAPTVMRGYYNKPEATAEVMTADGFLRTGDAGELDGEGNIYFTERLKELMKTSNGKYVAPQLVEGTIGKDRFIEQVAIVADARHFVSALIVPCFESLEEYARSINLQYQCKSELLRHSRVVEFFEARIADLQKELAKFEQVKKFTLLPSAFSMELGEITPTMKLRRKIIESKYQREIEAMYNHV</sequence>
<keyword evidence="6" id="KW-1185">Reference proteome</keyword>
<evidence type="ECO:0000256" key="2">
    <source>
        <dbReference type="ARBA" id="ARBA00022840"/>
    </source>
</evidence>
<gene>
    <name evidence="5" type="ORF">ACEUDJ_13190</name>
</gene>
<organism evidence="5 6">
    <name type="scientific">Aeromonas bivalvium</name>
    <dbReference type="NCBI Taxonomy" id="440079"/>
    <lineage>
        <taxon>Bacteria</taxon>
        <taxon>Pseudomonadati</taxon>
        <taxon>Pseudomonadota</taxon>
        <taxon>Gammaproteobacteria</taxon>
        <taxon>Aeromonadales</taxon>
        <taxon>Aeromonadaceae</taxon>
        <taxon>Aeromonas</taxon>
    </lineage>
</organism>
<dbReference type="InterPro" id="IPR000873">
    <property type="entry name" value="AMP-dep_synth/lig_dom"/>
</dbReference>
<dbReference type="InterPro" id="IPR042099">
    <property type="entry name" value="ANL_N_sf"/>
</dbReference>
<dbReference type="SUPFAM" id="SSF56801">
    <property type="entry name" value="Acetyl-CoA synthetase-like"/>
    <property type="match status" value="1"/>
</dbReference>
<dbReference type="GO" id="GO:0016874">
    <property type="term" value="F:ligase activity"/>
    <property type="evidence" value="ECO:0007669"/>
    <property type="project" value="UniProtKB-KW"/>
</dbReference>
<evidence type="ECO:0000313" key="5">
    <source>
        <dbReference type="EMBL" id="MFM4893822.1"/>
    </source>
</evidence>
<dbReference type="PROSITE" id="PS00455">
    <property type="entry name" value="AMP_BINDING"/>
    <property type="match status" value="1"/>
</dbReference>
<keyword evidence="2" id="KW-0067">ATP-binding</keyword>
<accession>A0ABW9GRQ1</accession>
<dbReference type="EMBL" id="JBGXBU010000005">
    <property type="protein sequence ID" value="MFM4893822.1"/>
    <property type="molecule type" value="Genomic_DNA"/>
</dbReference>
<keyword evidence="3" id="KW-0175">Coiled coil</keyword>
<dbReference type="GeneID" id="97221169"/>
<evidence type="ECO:0000313" key="6">
    <source>
        <dbReference type="Proteomes" id="UP001630969"/>
    </source>
</evidence>
<keyword evidence="5" id="KW-0436">Ligase</keyword>
<dbReference type="RefSeq" id="WP_408790825.1">
    <property type="nucleotide sequence ID" value="NZ_JBGXBU010000005.1"/>
</dbReference>
<evidence type="ECO:0000256" key="3">
    <source>
        <dbReference type="SAM" id="Coils"/>
    </source>
</evidence>
<name>A0ABW9GRQ1_9GAMM</name>
<proteinExistence type="predicted"/>